<keyword evidence="2" id="KW-1185">Reference proteome</keyword>
<protein>
    <submittedName>
        <fullName evidence="1">Uncharacterized protein</fullName>
    </submittedName>
</protein>
<dbReference type="Proteomes" id="UP000314294">
    <property type="component" value="Unassembled WGS sequence"/>
</dbReference>
<dbReference type="EMBL" id="SRLO01000230">
    <property type="protein sequence ID" value="TNN65727.1"/>
    <property type="molecule type" value="Genomic_DNA"/>
</dbReference>
<dbReference type="AlphaFoldDB" id="A0A4Z2HIX7"/>
<evidence type="ECO:0000313" key="1">
    <source>
        <dbReference type="EMBL" id="TNN65727.1"/>
    </source>
</evidence>
<gene>
    <name evidence="1" type="ORF">EYF80_024020</name>
</gene>
<reference evidence="1 2" key="1">
    <citation type="submission" date="2019-03" db="EMBL/GenBank/DDBJ databases">
        <title>First draft genome of Liparis tanakae, snailfish: a comprehensive survey of snailfish specific genes.</title>
        <authorList>
            <person name="Kim W."/>
            <person name="Song I."/>
            <person name="Jeong J.-H."/>
            <person name="Kim D."/>
            <person name="Kim S."/>
            <person name="Ryu S."/>
            <person name="Song J.Y."/>
            <person name="Lee S.K."/>
        </authorList>
    </citation>
    <scope>NUCLEOTIDE SEQUENCE [LARGE SCALE GENOMIC DNA]</scope>
    <source>
        <tissue evidence="1">Muscle</tissue>
    </source>
</reference>
<comment type="caution">
    <text evidence="1">The sequence shown here is derived from an EMBL/GenBank/DDBJ whole genome shotgun (WGS) entry which is preliminary data.</text>
</comment>
<evidence type="ECO:0000313" key="2">
    <source>
        <dbReference type="Proteomes" id="UP000314294"/>
    </source>
</evidence>
<accession>A0A4Z2HIX7</accession>
<sequence length="172" mass="19687">MVQYEVVKLKVCFSRSHCRQPDWRSSFLQRSERQYKAHWAMQRMLWEDSGAGGRAAGAQRRPRAERNRCEAPWQSAAAALALSHRTGFLAKTRQKEVKGVEEFVGAVPLTLTLLPVRTKTMLRSDRASLAQAWFQAWCCWLISSLAAAQWEQLCSKAPTLESEQSMITHQDY</sequence>
<organism evidence="1 2">
    <name type="scientific">Liparis tanakae</name>
    <name type="common">Tanaka's snailfish</name>
    <dbReference type="NCBI Taxonomy" id="230148"/>
    <lineage>
        <taxon>Eukaryota</taxon>
        <taxon>Metazoa</taxon>
        <taxon>Chordata</taxon>
        <taxon>Craniata</taxon>
        <taxon>Vertebrata</taxon>
        <taxon>Euteleostomi</taxon>
        <taxon>Actinopterygii</taxon>
        <taxon>Neopterygii</taxon>
        <taxon>Teleostei</taxon>
        <taxon>Neoteleostei</taxon>
        <taxon>Acanthomorphata</taxon>
        <taxon>Eupercaria</taxon>
        <taxon>Perciformes</taxon>
        <taxon>Cottioidei</taxon>
        <taxon>Cottales</taxon>
        <taxon>Liparidae</taxon>
        <taxon>Liparis</taxon>
    </lineage>
</organism>
<proteinExistence type="predicted"/>
<name>A0A4Z2HIX7_9TELE</name>